<dbReference type="Proteomes" id="UP000187550">
    <property type="component" value="Unassembled WGS sequence"/>
</dbReference>
<feature type="compositionally biased region" description="Basic and acidic residues" evidence="1">
    <location>
        <begin position="1"/>
        <end position="14"/>
    </location>
</feature>
<evidence type="ECO:0000256" key="1">
    <source>
        <dbReference type="SAM" id="MobiDB-lite"/>
    </source>
</evidence>
<reference evidence="3" key="1">
    <citation type="submission" date="2017-01" db="EMBL/GenBank/DDBJ databases">
        <authorList>
            <person name="Varghese N."/>
            <person name="Submissions S."/>
        </authorList>
    </citation>
    <scope>NUCLEOTIDE SEQUENCE [LARGE SCALE GENOMIC DNA]</scope>
    <source>
        <strain evidence="3">MNA4</strain>
    </source>
</reference>
<gene>
    <name evidence="2" type="ORF">SAMN05428946_0464</name>
</gene>
<evidence type="ECO:0000313" key="3">
    <source>
        <dbReference type="Proteomes" id="UP000187550"/>
    </source>
</evidence>
<dbReference type="EMBL" id="FTPL01000001">
    <property type="protein sequence ID" value="SIT69239.1"/>
    <property type="molecule type" value="Genomic_DNA"/>
</dbReference>
<feature type="compositionally biased region" description="Basic and acidic residues" evidence="1">
    <location>
        <begin position="54"/>
        <end position="70"/>
    </location>
</feature>
<feature type="region of interest" description="Disordered" evidence="1">
    <location>
        <begin position="1"/>
        <end position="28"/>
    </location>
</feature>
<feature type="compositionally biased region" description="Basic and acidic residues" evidence="1">
    <location>
        <begin position="131"/>
        <end position="149"/>
    </location>
</feature>
<protein>
    <submittedName>
        <fullName evidence="2">Uncharacterized protein</fullName>
    </submittedName>
</protein>
<feature type="region of interest" description="Disordered" evidence="1">
    <location>
        <begin position="40"/>
        <end position="207"/>
    </location>
</feature>
<feature type="compositionally biased region" description="Basic and acidic residues" evidence="1">
    <location>
        <begin position="77"/>
        <end position="103"/>
    </location>
</feature>
<accession>A0A1U7PLN5</accession>
<evidence type="ECO:0000313" key="2">
    <source>
        <dbReference type="EMBL" id="SIT69239.1"/>
    </source>
</evidence>
<name>A0A1U7PLN5_9BACI</name>
<dbReference type="AlphaFoldDB" id="A0A1U7PLN5"/>
<feature type="compositionally biased region" description="Basic and acidic residues" evidence="1">
    <location>
        <begin position="188"/>
        <end position="207"/>
    </location>
</feature>
<organism evidence="2 3">
    <name type="scientific">Edaphobacillus lindanitolerans</name>
    <dbReference type="NCBI Taxonomy" id="550447"/>
    <lineage>
        <taxon>Bacteria</taxon>
        <taxon>Bacillati</taxon>
        <taxon>Bacillota</taxon>
        <taxon>Bacilli</taxon>
        <taxon>Bacillales</taxon>
        <taxon>Bacillaceae</taxon>
        <taxon>Edaphobacillus</taxon>
    </lineage>
</organism>
<proteinExistence type="predicted"/>
<sequence>MKQGDHQPRGRETDAYAEGRTFAERHPEFEREIDDSVIPSESVLEESVGQRGFFNERDREAAEAAGRLEEESGYMEGHTESVNDLTPNRETDHYGRATGHGEDVIGIEDGSVNSRGVGRRPDEGSVSIGADNREQKNEELNRSSDHAVSEGRLPGEMAGEEAPFSGVRSEAADPNLGPEPFGDPAVEEIDRSPARDHIDDRHRERFM</sequence>
<dbReference type="RefSeq" id="WP_076756748.1">
    <property type="nucleotide sequence ID" value="NZ_FTPL01000001.1"/>
</dbReference>
<keyword evidence="3" id="KW-1185">Reference proteome</keyword>
<dbReference type="OrthoDB" id="2678178at2"/>